<evidence type="ECO:0000259" key="1">
    <source>
        <dbReference type="PROSITE" id="PS50109"/>
    </source>
</evidence>
<keyword evidence="2" id="KW-0547">Nucleotide-binding</keyword>
<accession>A0ABU9C5Y6</accession>
<evidence type="ECO:0000313" key="2">
    <source>
        <dbReference type="EMBL" id="MEK8047306.1"/>
    </source>
</evidence>
<comment type="caution">
    <text evidence="2">The sequence shown here is derived from an EMBL/GenBank/DDBJ whole genome shotgun (WGS) entry which is preliminary data.</text>
</comment>
<dbReference type="InterPro" id="IPR005467">
    <property type="entry name" value="His_kinase_dom"/>
</dbReference>
<keyword evidence="2" id="KW-0067">ATP-binding</keyword>
<proteinExistence type="predicted"/>
<dbReference type="RefSeq" id="WP_341399609.1">
    <property type="nucleotide sequence ID" value="NZ_JBBUTI010000008.1"/>
</dbReference>
<dbReference type="Proteomes" id="UP001379945">
    <property type="component" value="Unassembled WGS sequence"/>
</dbReference>
<dbReference type="Pfam" id="PF02518">
    <property type="entry name" value="HATPase_c"/>
    <property type="match status" value="1"/>
</dbReference>
<feature type="domain" description="Histidine kinase" evidence="1">
    <location>
        <begin position="116"/>
        <end position="336"/>
    </location>
</feature>
<protein>
    <submittedName>
        <fullName evidence="2">ATP-binding protein</fullName>
    </submittedName>
</protein>
<evidence type="ECO:0000313" key="3">
    <source>
        <dbReference type="Proteomes" id="UP001379945"/>
    </source>
</evidence>
<keyword evidence="3" id="KW-1185">Reference proteome</keyword>
<dbReference type="InterPro" id="IPR036890">
    <property type="entry name" value="HATPase_C_sf"/>
</dbReference>
<dbReference type="InterPro" id="IPR003594">
    <property type="entry name" value="HATPase_dom"/>
</dbReference>
<dbReference type="GO" id="GO:0005524">
    <property type="term" value="F:ATP binding"/>
    <property type="evidence" value="ECO:0007669"/>
    <property type="project" value="UniProtKB-KW"/>
</dbReference>
<dbReference type="SUPFAM" id="SSF55874">
    <property type="entry name" value="ATPase domain of HSP90 chaperone/DNA topoisomerase II/histidine kinase"/>
    <property type="match status" value="1"/>
</dbReference>
<gene>
    <name evidence="2" type="ORF">AACH00_13175</name>
</gene>
<reference evidence="2 3" key="1">
    <citation type="submission" date="2024-04" db="EMBL/GenBank/DDBJ databases">
        <title>Novel species of the genus Ideonella isolated from streams.</title>
        <authorList>
            <person name="Lu H."/>
        </authorList>
    </citation>
    <scope>NUCLEOTIDE SEQUENCE [LARGE SCALE GENOMIC DNA]</scope>
    <source>
        <strain evidence="2 3">LYT19W</strain>
    </source>
</reference>
<organism evidence="2 3">
    <name type="scientific">Ideonella margarita</name>
    <dbReference type="NCBI Taxonomy" id="2984191"/>
    <lineage>
        <taxon>Bacteria</taxon>
        <taxon>Pseudomonadati</taxon>
        <taxon>Pseudomonadota</taxon>
        <taxon>Betaproteobacteria</taxon>
        <taxon>Burkholderiales</taxon>
        <taxon>Sphaerotilaceae</taxon>
        <taxon>Ideonella</taxon>
    </lineage>
</organism>
<name>A0ABU9C5Y6_9BURK</name>
<dbReference type="PROSITE" id="PS50109">
    <property type="entry name" value="HIS_KIN"/>
    <property type="match status" value="1"/>
</dbReference>
<dbReference type="EMBL" id="JBBUTI010000008">
    <property type="protein sequence ID" value="MEK8047306.1"/>
    <property type="molecule type" value="Genomic_DNA"/>
</dbReference>
<sequence length="383" mass="41786">MNTSLSELLENLKQGLLWVGSDGVVRHANTLAGQKTGLSSGLRLYDTDMMRAVAEAVETQTPRVIKASGVASQPGQAPAELMCRVIPGLVKDDAFVMIANDTLDAGGVAFNNLMIVVQEDLREPLRRAHDGLDMALQERDAAAVHVAQERSEDVLRVLDKLVDLAEVWGSASLMSTDRLELWPLLQKAWTAVEPLAVERSITARFIAEGDVTALATLYGSEQWLTRVFQECLESAVRSTPKEGTLEIEHRQMGPRALIIFRDCGVFNREVPEGIPMLGTPAAATPNVANAATKRRQAREEIGLQLSQHIVAMHGGLLREEIDHGVRTFMIDLPTGAPHRADTTQLDIAQAQQYAKDLAALMARARRRKEPPLANAAIDSTAAR</sequence>
<dbReference type="Gene3D" id="3.30.565.10">
    <property type="entry name" value="Histidine kinase-like ATPase, C-terminal domain"/>
    <property type="match status" value="1"/>
</dbReference>